<dbReference type="EMBL" id="CARXXK010000550">
    <property type="protein sequence ID" value="CAI6370755.1"/>
    <property type="molecule type" value="Genomic_DNA"/>
</dbReference>
<evidence type="ECO:0000313" key="1">
    <source>
        <dbReference type="EMBL" id="CAI6370755.1"/>
    </source>
</evidence>
<proteinExistence type="predicted"/>
<evidence type="ECO:0000313" key="2">
    <source>
        <dbReference type="Proteomes" id="UP001160148"/>
    </source>
</evidence>
<protein>
    <submittedName>
        <fullName evidence="1">Uncharacterized protein</fullName>
    </submittedName>
</protein>
<keyword evidence="2" id="KW-1185">Reference proteome</keyword>
<comment type="caution">
    <text evidence="1">The sequence shown here is derived from an EMBL/GenBank/DDBJ whole genome shotgun (WGS) entry which is preliminary data.</text>
</comment>
<dbReference type="AlphaFoldDB" id="A0AAV0XQJ0"/>
<gene>
    <name evidence="1" type="ORF">MEUPH1_LOCUS24841</name>
</gene>
<accession>A0AAV0XQJ0</accession>
<reference evidence="1 2" key="1">
    <citation type="submission" date="2023-01" db="EMBL/GenBank/DDBJ databases">
        <authorList>
            <person name="Whitehead M."/>
        </authorList>
    </citation>
    <scope>NUCLEOTIDE SEQUENCE [LARGE SCALE GENOMIC DNA]</scope>
</reference>
<sequence length="78" mass="9029">MKEKVERAMSQIKKDKSPGPDNIYDEFLKLIDAEGVSWLTKLFSRIYASGEISQVWLQATFLTLPKNQVRFAFYIGIK</sequence>
<name>A0AAV0XQJ0_9HEMI</name>
<organism evidence="1 2">
    <name type="scientific">Macrosiphum euphorbiae</name>
    <name type="common">potato aphid</name>
    <dbReference type="NCBI Taxonomy" id="13131"/>
    <lineage>
        <taxon>Eukaryota</taxon>
        <taxon>Metazoa</taxon>
        <taxon>Ecdysozoa</taxon>
        <taxon>Arthropoda</taxon>
        <taxon>Hexapoda</taxon>
        <taxon>Insecta</taxon>
        <taxon>Pterygota</taxon>
        <taxon>Neoptera</taxon>
        <taxon>Paraneoptera</taxon>
        <taxon>Hemiptera</taxon>
        <taxon>Sternorrhyncha</taxon>
        <taxon>Aphidomorpha</taxon>
        <taxon>Aphidoidea</taxon>
        <taxon>Aphididae</taxon>
        <taxon>Macrosiphini</taxon>
        <taxon>Macrosiphum</taxon>
    </lineage>
</organism>
<dbReference type="Proteomes" id="UP001160148">
    <property type="component" value="Unassembled WGS sequence"/>
</dbReference>